<proteinExistence type="predicted"/>
<dbReference type="Proteomes" id="UP000198977">
    <property type="component" value="Unassembled WGS sequence"/>
</dbReference>
<evidence type="ECO:0000313" key="3">
    <source>
        <dbReference type="Proteomes" id="UP000198977"/>
    </source>
</evidence>
<dbReference type="STRING" id="74348.SAMN04488523_10180"/>
<evidence type="ECO:0000256" key="1">
    <source>
        <dbReference type="SAM" id="SignalP"/>
    </source>
</evidence>
<feature type="signal peptide" evidence="1">
    <location>
        <begin position="1"/>
        <end position="21"/>
    </location>
</feature>
<organism evidence="2 3">
    <name type="scientific">Sulfitobacter brevis</name>
    <dbReference type="NCBI Taxonomy" id="74348"/>
    <lineage>
        <taxon>Bacteria</taxon>
        <taxon>Pseudomonadati</taxon>
        <taxon>Pseudomonadota</taxon>
        <taxon>Alphaproteobacteria</taxon>
        <taxon>Rhodobacterales</taxon>
        <taxon>Roseobacteraceae</taxon>
        <taxon>Sulfitobacter</taxon>
    </lineage>
</organism>
<evidence type="ECO:0000313" key="2">
    <source>
        <dbReference type="EMBL" id="SFD47308.1"/>
    </source>
</evidence>
<feature type="chain" id="PRO_5011641045" evidence="1">
    <location>
        <begin position="22"/>
        <end position="131"/>
    </location>
</feature>
<dbReference type="RefSeq" id="WP_093921851.1">
    <property type="nucleotide sequence ID" value="NZ_FOMW01000001.1"/>
</dbReference>
<accession>A0A1I1SRE1</accession>
<protein>
    <submittedName>
        <fullName evidence="2">Uncharacterized protein</fullName>
    </submittedName>
</protein>
<keyword evidence="3" id="KW-1185">Reference proteome</keyword>
<dbReference type="AlphaFoldDB" id="A0A1I1SRE1"/>
<sequence length="131" mass="13484">MKRNPLALAALIFAAPLSVLAASAQSYGTVSPTAGGFLVAHDREHGARGMWCSAASYARDALGAPASQRVFVASGDGAGFWSRDPVLFTIDPAGLVPAPVTIVGASLRRAGTNLTVGHALQFCADTRLPQH</sequence>
<dbReference type="OrthoDB" id="7862366at2"/>
<reference evidence="2 3" key="1">
    <citation type="submission" date="2016-10" db="EMBL/GenBank/DDBJ databases">
        <authorList>
            <person name="de Groot N.N."/>
        </authorList>
    </citation>
    <scope>NUCLEOTIDE SEQUENCE [LARGE SCALE GENOMIC DNA]</scope>
    <source>
        <strain evidence="2 3">DSM 11443</strain>
    </source>
</reference>
<dbReference type="EMBL" id="FOMW01000001">
    <property type="protein sequence ID" value="SFD47308.1"/>
    <property type="molecule type" value="Genomic_DNA"/>
</dbReference>
<keyword evidence="1" id="KW-0732">Signal</keyword>
<gene>
    <name evidence="2" type="ORF">SAMN04488523_10180</name>
</gene>
<name>A0A1I1SRE1_9RHOB</name>